<evidence type="ECO:0000313" key="2">
    <source>
        <dbReference type="Proteomes" id="UP000274122"/>
    </source>
</evidence>
<keyword evidence="2" id="KW-1185">Reference proteome</keyword>
<dbReference type="EMBL" id="LR134201">
    <property type="protein sequence ID" value="VEC00005.1"/>
    <property type="molecule type" value="Genomic_DNA"/>
</dbReference>
<accession>A0A3S4K1E1</accession>
<dbReference type="Proteomes" id="UP000274122">
    <property type="component" value="Chromosome"/>
</dbReference>
<dbReference type="RefSeq" id="WP_126357310.1">
    <property type="nucleotide sequence ID" value="NZ_LR134201.1"/>
</dbReference>
<organism evidence="1 2">
    <name type="scientific">Cedecea lapagei</name>
    <dbReference type="NCBI Taxonomy" id="158823"/>
    <lineage>
        <taxon>Bacteria</taxon>
        <taxon>Pseudomonadati</taxon>
        <taxon>Pseudomonadota</taxon>
        <taxon>Gammaproteobacteria</taxon>
        <taxon>Enterobacterales</taxon>
        <taxon>Enterobacteriaceae</taxon>
        <taxon>Cedecea</taxon>
    </lineage>
</organism>
<dbReference type="KEGG" id="clap:NCTC11466_03514"/>
<reference evidence="1 2" key="1">
    <citation type="submission" date="2018-12" db="EMBL/GenBank/DDBJ databases">
        <authorList>
            <consortium name="Pathogen Informatics"/>
        </authorList>
    </citation>
    <scope>NUCLEOTIDE SEQUENCE [LARGE SCALE GENOMIC DNA]</scope>
    <source>
        <strain evidence="1 2">NCTC11466</strain>
    </source>
</reference>
<gene>
    <name evidence="1" type="ORF">NCTC11466_03514</name>
</gene>
<name>A0A3S4K1E1_9ENTR</name>
<protein>
    <submittedName>
        <fullName evidence="1">Uncharacterized protein</fullName>
    </submittedName>
</protein>
<proteinExistence type="predicted"/>
<sequence length="62" mass="7163">MSEHVASFEKWVADEMGHTVAYITMRRKQNAVGGVYYDHEEIHKRYRAWCAGFSSKSGLPGW</sequence>
<evidence type="ECO:0000313" key="1">
    <source>
        <dbReference type="EMBL" id="VEC00005.1"/>
    </source>
</evidence>
<dbReference type="OrthoDB" id="6463035at2"/>
<dbReference type="AlphaFoldDB" id="A0A3S4K1E1"/>